<dbReference type="EMBL" id="JAIZAY010000001">
    <property type="protein sequence ID" value="KAJ8048142.1"/>
    <property type="molecule type" value="Genomic_DNA"/>
</dbReference>
<comment type="caution">
    <text evidence="4">The sequence shown here is derived from an EMBL/GenBank/DDBJ whole genome shotgun (WGS) entry which is preliminary data.</text>
</comment>
<dbReference type="InterPro" id="IPR052108">
    <property type="entry name" value="MEGF/SIB"/>
</dbReference>
<keyword evidence="4" id="KW-0808">Transferase</keyword>
<keyword evidence="4" id="KW-0675">Receptor</keyword>
<dbReference type="InterPro" id="IPR038081">
    <property type="entry name" value="CalX-like_sf"/>
</dbReference>
<dbReference type="SUPFAM" id="SSF141072">
    <property type="entry name" value="CalX-like"/>
    <property type="match status" value="1"/>
</dbReference>
<dbReference type="OrthoDB" id="10252017at2759"/>
<feature type="signal peptide" evidence="2">
    <location>
        <begin position="1"/>
        <end position="19"/>
    </location>
</feature>
<name>A0A9Q1CMK6_HOLLE</name>
<keyword evidence="4" id="KW-0418">Kinase</keyword>
<sequence>MSLLESILVLGILCGTAHSATITLSAMASPVTEGADMIVQCAIGGMEARDVAVALVVDTSSTAENGYDADFVEFYRCVIPQGLTSGTVNIPTFADTVTETTPDTLVVTGTPESGADMVSGTASFVITDDGMGSAPTIRVRTDFYGAVEVDGNIQLIVELIDGNGDVVPIEDADTIGFVFTDETAIGGTGAAGDDYDNTATAGLFGSMMGVATVETMISIPLFDDIVPENMEYFEIFLDPAGPSTLAVDAVTRHRLFIEDDDKPEIFLLNSDSVLPRRSRRTVTQYAFTVNANDGITWESGPYLLSDSIESDIGVAGANGIELNILRPSSRTRKRFNWFSYSTTETTPAGDFPLFTTTFISATGRRGRALINVLTGPTITVCPASLTVGETNLGNEETIFVMGGPGSRTLRWSVYRDPATRIERRLPEYNGKTSVTISTMSDIGVYKVFRRNRGPRGWVQYVNVIPSECPCGMYHDAGICDGGPLECLHGGFVDPSFSQGLCTCPPGYAGQTCEIPLAPGHFGSNGQYSISDFFPGKTNGGGITFSFGYPFGSRCAPGFYGPGCWKKCPDGTFGPGCDWDCNCVDNVCEPNGECPNGCAFGFTGSTCQIAM</sequence>
<feature type="disulfide bond" evidence="1">
    <location>
        <begin position="503"/>
        <end position="512"/>
    </location>
</feature>
<keyword evidence="1" id="KW-1015">Disulfide bond</keyword>
<dbReference type="Gene3D" id="2.170.300.10">
    <property type="entry name" value="Tie2 ligand-binding domain superfamily"/>
    <property type="match status" value="1"/>
</dbReference>
<dbReference type="GO" id="GO:0016301">
    <property type="term" value="F:kinase activity"/>
    <property type="evidence" value="ECO:0007669"/>
    <property type="project" value="UniProtKB-KW"/>
</dbReference>
<evidence type="ECO:0000313" key="5">
    <source>
        <dbReference type="Proteomes" id="UP001152320"/>
    </source>
</evidence>
<keyword evidence="5" id="KW-1185">Reference proteome</keyword>
<dbReference type="InterPro" id="IPR010916">
    <property type="entry name" value="TonB_box_CS"/>
</dbReference>
<dbReference type="PANTHER" id="PTHR24035">
    <property type="entry name" value="MULTIPLE EPIDERMAL GROWTH FACTOR-LIKE DOMAINS PROTEIN"/>
    <property type="match status" value="1"/>
</dbReference>
<dbReference type="PROSITE" id="PS00430">
    <property type="entry name" value="TONB_DEPENDENT_REC_1"/>
    <property type="match status" value="1"/>
</dbReference>
<keyword evidence="1" id="KW-0245">EGF-like domain</keyword>
<accession>A0A9Q1CMK6</accession>
<dbReference type="PROSITE" id="PS00022">
    <property type="entry name" value="EGF_1"/>
    <property type="match status" value="1"/>
</dbReference>
<dbReference type="PROSITE" id="PS01186">
    <property type="entry name" value="EGF_2"/>
    <property type="match status" value="1"/>
</dbReference>
<keyword evidence="2" id="KW-0732">Signal</keyword>
<reference evidence="4" key="1">
    <citation type="submission" date="2021-10" db="EMBL/GenBank/DDBJ databases">
        <title>Tropical sea cucumber genome reveals ecological adaptation and Cuvierian tubules defense mechanism.</title>
        <authorList>
            <person name="Chen T."/>
        </authorList>
    </citation>
    <scope>NUCLEOTIDE SEQUENCE</scope>
    <source>
        <strain evidence="4">Nanhai2018</strain>
        <tissue evidence="4">Muscle</tissue>
    </source>
</reference>
<dbReference type="Proteomes" id="UP001152320">
    <property type="component" value="Chromosome 1"/>
</dbReference>
<dbReference type="InterPro" id="IPR000742">
    <property type="entry name" value="EGF"/>
</dbReference>
<evidence type="ECO:0000259" key="3">
    <source>
        <dbReference type="PROSITE" id="PS50026"/>
    </source>
</evidence>
<comment type="caution">
    <text evidence="1">Lacks conserved residue(s) required for the propagation of feature annotation.</text>
</comment>
<evidence type="ECO:0000256" key="1">
    <source>
        <dbReference type="PROSITE-ProRule" id="PRU00076"/>
    </source>
</evidence>
<evidence type="ECO:0000256" key="2">
    <source>
        <dbReference type="SAM" id="SignalP"/>
    </source>
</evidence>
<gene>
    <name evidence="4" type="ORF">HOLleu_00322</name>
</gene>
<dbReference type="PANTHER" id="PTHR24035:SF109">
    <property type="entry name" value="PROTEIN DRAPER"/>
    <property type="match status" value="1"/>
</dbReference>
<dbReference type="AlphaFoldDB" id="A0A9Q1CMK6"/>
<proteinExistence type="predicted"/>
<dbReference type="Gene3D" id="2.60.40.2030">
    <property type="match status" value="1"/>
</dbReference>
<feature type="domain" description="EGF-like" evidence="3">
    <location>
        <begin position="475"/>
        <end position="513"/>
    </location>
</feature>
<protein>
    <submittedName>
        <fullName evidence="4">Tyrosine-protein kinase receptor Tie-1</fullName>
    </submittedName>
</protein>
<organism evidence="4 5">
    <name type="scientific">Holothuria leucospilota</name>
    <name type="common">Black long sea cucumber</name>
    <name type="synonym">Mertensiothuria leucospilota</name>
    <dbReference type="NCBI Taxonomy" id="206669"/>
    <lineage>
        <taxon>Eukaryota</taxon>
        <taxon>Metazoa</taxon>
        <taxon>Echinodermata</taxon>
        <taxon>Eleutherozoa</taxon>
        <taxon>Echinozoa</taxon>
        <taxon>Holothuroidea</taxon>
        <taxon>Aspidochirotacea</taxon>
        <taxon>Aspidochirotida</taxon>
        <taxon>Holothuriidae</taxon>
        <taxon>Holothuria</taxon>
    </lineage>
</organism>
<evidence type="ECO:0000313" key="4">
    <source>
        <dbReference type="EMBL" id="KAJ8048142.1"/>
    </source>
</evidence>
<feature type="chain" id="PRO_5040138019" evidence="2">
    <location>
        <begin position="20"/>
        <end position="610"/>
    </location>
</feature>
<dbReference type="PROSITE" id="PS50026">
    <property type="entry name" value="EGF_3"/>
    <property type="match status" value="1"/>
</dbReference>